<protein>
    <submittedName>
        <fullName evidence="1">Uncharacterized protein</fullName>
    </submittedName>
</protein>
<evidence type="ECO:0000313" key="1">
    <source>
        <dbReference type="EMBL" id="SEW29839.1"/>
    </source>
</evidence>
<proteinExistence type="predicted"/>
<dbReference type="EMBL" id="FOJB01000001">
    <property type="protein sequence ID" value="SEW29839.1"/>
    <property type="molecule type" value="Genomic_DNA"/>
</dbReference>
<sequence>MEKYKVRIEAERFIHNDLSNCANWYATQVEKKFESEDTTAVALDMMSALIFTAFSIEAKINFVGWKLLEEGWPERANLKSKIKLLAKILEMEVNWGERPFQTIYQLKKFRDTIAHGKPEIIDVTKVVDVEPEVWATLKGQWEASVNKQFVVQCREDEKDIWEMLLGAAGIEAHKTLTRGGHYLTVIPND</sequence>
<organism evidence="1 2">
    <name type="scientific">Aliiroseovarius sediminilitoris</name>
    <dbReference type="NCBI Taxonomy" id="1173584"/>
    <lineage>
        <taxon>Bacteria</taxon>
        <taxon>Pseudomonadati</taxon>
        <taxon>Pseudomonadota</taxon>
        <taxon>Alphaproteobacteria</taxon>
        <taxon>Rhodobacterales</taxon>
        <taxon>Paracoccaceae</taxon>
        <taxon>Aliiroseovarius</taxon>
    </lineage>
</organism>
<dbReference type="STRING" id="1173584.SAMN05444851_2821"/>
<dbReference type="OrthoDB" id="7857369at2"/>
<dbReference type="RefSeq" id="WP_091431489.1">
    <property type="nucleotide sequence ID" value="NZ_FOJB01000001.1"/>
</dbReference>
<name>A0A1I0QQV8_9RHOB</name>
<reference evidence="1 2" key="1">
    <citation type="submission" date="2016-10" db="EMBL/GenBank/DDBJ databases">
        <authorList>
            <person name="de Groot N.N."/>
        </authorList>
    </citation>
    <scope>NUCLEOTIDE SEQUENCE [LARGE SCALE GENOMIC DNA]</scope>
    <source>
        <strain evidence="1 2">DSM 29439</strain>
    </source>
</reference>
<keyword evidence="2" id="KW-1185">Reference proteome</keyword>
<dbReference type="AlphaFoldDB" id="A0A1I0QQV8"/>
<accession>A0A1I0QQV8</accession>
<evidence type="ECO:0000313" key="2">
    <source>
        <dbReference type="Proteomes" id="UP000199650"/>
    </source>
</evidence>
<dbReference type="Proteomes" id="UP000199650">
    <property type="component" value="Unassembled WGS sequence"/>
</dbReference>
<gene>
    <name evidence="1" type="ORF">SAMN05444851_2821</name>
</gene>